<feature type="region of interest" description="Disordered" evidence="8">
    <location>
        <begin position="408"/>
        <end position="430"/>
    </location>
</feature>
<evidence type="ECO:0000256" key="4">
    <source>
        <dbReference type="ARBA" id="ARBA00022692"/>
    </source>
</evidence>
<evidence type="ECO:0000256" key="8">
    <source>
        <dbReference type="SAM" id="MobiDB-lite"/>
    </source>
</evidence>
<name>A0AA41WJ41_9GAMM</name>
<comment type="similarity">
    <text evidence="7">Belongs to the UPF0761 family.</text>
</comment>
<accession>A0AA41WJ41</accession>
<dbReference type="HAMAP" id="MF_00672">
    <property type="entry name" value="UPF0761"/>
    <property type="match status" value="1"/>
</dbReference>
<protein>
    <recommendedName>
        <fullName evidence="7">UPF0761 membrane protein NJF43_03405</fullName>
    </recommendedName>
</protein>
<dbReference type="EMBL" id="JAMYBS010000002">
    <property type="protein sequence ID" value="MCO7543800.1"/>
    <property type="molecule type" value="Genomic_DNA"/>
</dbReference>
<evidence type="ECO:0000256" key="3">
    <source>
        <dbReference type="ARBA" id="ARBA00022519"/>
    </source>
</evidence>
<keyword evidence="4 7" id="KW-0812">Transmembrane</keyword>
<gene>
    <name evidence="9" type="ORF">NJF43_03405</name>
</gene>
<reference evidence="9" key="1">
    <citation type="submission" date="2022-06" db="EMBL/GenBank/DDBJ databases">
        <title>Detection of beta-lactamases in bacteria of animal origin.</title>
        <authorList>
            <person name="Mlynarcik P."/>
            <person name="Zdarska V."/>
            <person name="Chudobova H."/>
            <person name="Prochazkova P."/>
            <person name="Hricova K."/>
            <person name="Mezerova K."/>
            <person name="Bardon J."/>
            <person name="Dolejska M."/>
            <person name="Sukkar I."/>
            <person name="Kolar M."/>
        </authorList>
    </citation>
    <scope>NUCLEOTIDE SEQUENCE</scope>
    <source>
        <strain evidence="9">S 300-3</strain>
    </source>
</reference>
<evidence type="ECO:0000313" key="9">
    <source>
        <dbReference type="EMBL" id="MCO7543800.1"/>
    </source>
</evidence>
<dbReference type="InterPro" id="IPR023679">
    <property type="entry name" value="UPF0761_bac"/>
</dbReference>
<keyword evidence="2 7" id="KW-1003">Cell membrane</keyword>
<dbReference type="RefSeq" id="WP_014852332.1">
    <property type="nucleotide sequence ID" value="NZ_DALYPK010000001.1"/>
</dbReference>
<dbReference type="Proteomes" id="UP001165292">
    <property type="component" value="Unassembled WGS sequence"/>
</dbReference>
<sequence>MPQRIDDLVEFCRFLLQRFLADRGPQSAAALTYTTLFAVVPMMTVTFAMLSAIPAFQGVGEQIQMYIFSNFIPSTGATIQQYLVAFTDQARQLTWFGVGFLMATALMMLLTIEKAFNAIWRVRQPRRGMSSFLLYWAILSLGPLLLGAAFAMSTYITSLSLISGPDALLGVGILLKAMPLILSIAAFTLIYAAVPNTRVSLRHALVGGVFTAVLFEAAKQLFGLYVRFFPSYQLIYGAFAAVPLFLLWIYLSWMIVLFGAELVCGQSSSQRWRRQSTPRLLVMLVLLRILHERQQLGREVRLRDVHRSGWLLPQDEWDEILEFFERERLVCRTGSSGWVLCRDLDHYSFDRLLRHNPWPMAGSQALPEQLDEPWYPAVRQSLELLRSEQTRLFGGSIADWLQGEEGVSAASRRKAGAPGVESMGLSEDER</sequence>
<dbReference type="InterPro" id="IPR017039">
    <property type="entry name" value="Virul_fac_BrkB"/>
</dbReference>
<feature type="transmembrane region" description="Helical" evidence="7">
    <location>
        <begin position="204"/>
        <end position="222"/>
    </location>
</feature>
<evidence type="ECO:0000256" key="2">
    <source>
        <dbReference type="ARBA" id="ARBA00022475"/>
    </source>
</evidence>
<evidence type="ECO:0000256" key="6">
    <source>
        <dbReference type="ARBA" id="ARBA00023136"/>
    </source>
</evidence>
<keyword evidence="5 7" id="KW-1133">Transmembrane helix</keyword>
<feature type="transmembrane region" description="Helical" evidence="7">
    <location>
        <begin position="133"/>
        <end position="156"/>
    </location>
</feature>
<proteinExistence type="inferred from homology"/>
<comment type="caution">
    <text evidence="9">The sequence shown here is derived from an EMBL/GenBank/DDBJ whole genome shotgun (WGS) entry which is preliminary data.</text>
</comment>
<feature type="transmembrane region" description="Helical" evidence="7">
    <location>
        <begin position="234"/>
        <end position="264"/>
    </location>
</feature>
<dbReference type="GO" id="GO:0005886">
    <property type="term" value="C:plasma membrane"/>
    <property type="evidence" value="ECO:0007669"/>
    <property type="project" value="UniProtKB-SubCell"/>
</dbReference>
<keyword evidence="6 7" id="KW-0472">Membrane</keyword>
<evidence type="ECO:0000313" key="10">
    <source>
        <dbReference type="Proteomes" id="UP001165292"/>
    </source>
</evidence>
<feature type="transmembrane region" description="Helical" evidence="7">
    <location>
        <begin position="65"/>
        <end position="87"/>
    </location>
</feature>
<comment type="subcellular location">
    <subcellularLocation>
        <location evidence="1 7">Cell membrane</location>
        <topology evidence="1 7">Multi-pass membrane protein</topology>
    </subcellularLocation>
</comment>
<evidence type="ECO:0000256" key="5">
    <source>
        <dbReference type="ARBA" id="ARBA00022989"/>
    </source>
</evidence>
<evidence type="ECO:0000256" key="1">
    <source>
        <dbReference type="ARBA" id="ARBA00004651"/>
    </source>
</evidence>
<dbReference type="PANTHER" id="PTHR30213:SF0">
    <property type="entry name" value="UPF0761 MEMBRANE PROTEIN YIHY"/>
    <property type="match status" value="1"/>
</dbReference>
<feature type="transmembrane region" description="Helical" evidence="7">
    <location>
        <begin position="93"/>
        <end position="112"/>
    </location>
</feature>
<dbReference type="AlphaFoldDB" id="A0AA41WJ41"/>
<feature type="transmembrane region" description="Helical" evidence="7">
    <location>
        <begin position="30"/>
        <end position="53"/>
    </location>
</feature>
<dbReference type="PANTHER" id="PTHR30213">
    <property type="entry name" value="INNER MEMBRANE PROTEIN YHJD"/>
    <property type="match status" value="1"/>
</dbReference>
<organism evidence="9 10">
    <name type="scientific">Stutzerimonas nitrititolerans</name>
    <dbReference type="NCBI Taxonomy" id="2482751"/>
    <lineage>
        <taxon>Bacteria</taxon>
        <taxon>Pseudomonadati</taxon>
        <taxon>Pseudomonadota</taxon>
        <taxon>Gammaproteobacteria</taxon>
        <taxon>Pseudomonadales</taxon>
        <taxon>Pseudomonadaceae</taxon>
        <taxon>Stutzerimonas</taxon>
    </lineage>
</organism>
<dbReference type="Pfam" id="PF03631">
    <property type="entry name" value="Virul_fac_BrkB"/>
    <property type="match status" value="1"/>
</dbReference>
<evidence type="ECO:0000256" key="7">
    <source>
        <dbReference type="HAMAP-Rule" id="MF_00672"/>
    </source>
</evidence>
<feature type="transmembrane region" description="Helical" evidence="7">
    <location>
        <begin position="168"/>
        <end position="192"/>
    </location>
</feature>
<dbReference type="NCBIfam" id="TIGR00765">
    <property type="entry name" value="yihY_not_rbn"/>
    <property type="match status" value="1"/>
</dbReference>
<keyword evidence="3" id="KW-0997">Cell inner membrane</keyword>